<dbReference type="Proteomes" id="UP000009222">
    <property type="component" value="Chromosome"/>
</dbReference>
<dbReference type="AlphaFoldDB" id="F5YG65"/>
<organism evidence="1 2">
    <name type="scientific">Leadbettera azotonutricia (strain ATCC BAA-888 / DSM 13862 / ZAS-9)</name>
    <name type="common">Treponema azotonutricium</name>
    <dbReference type="NCBI Taxonomy" id="545695"/>
    <lineage>
        <taxon>Bacteria</taxon>
        <taxon>Pseudomonadati</taxon>
        <taxon>Spirochaetota</taxon>
        <taxon>Spirochaetia</taxon>
        <taxon>Spirochaetales</taxon>
        <taxon>Breznakiellaceae</taxon>
        <taxon>Leadbettera</taxon>
    </lineage>
</organism>
<keyword evidence="2" id="KW-1185">Reference proteome</keyword>
<dbReference type="Gene3D" id="2.180.10.10">
    <property type="entry name" value="RHS repeat-associated core"/>
    <property type="match status" value="1"/>
</dbReference>
<dbReference type="KEGG" id="taz:TREAZ_0011"/>
<dbReference type="InParanoid" id="F5YG65"/>
<dbReference type="eggNOG" id="ENOG5031CX5">
    <property type="taxonomic scope" value="Bacteria"/>
</dbReference>
<proteinExistence type="predicted"/>
<gene>
    <name evidence="1" type="ordered locus">TREAZ_0011</name>
</gene>
<sequence length="385" mass="43894">MSKPRLIIIVCLLALGNILAAQEQSLWYRSNASGLAIELIPSAFAALRNEYSLEIRKSPEAPSLLLSYYSDEFSIENRRLYEKGELLKQQWIFRDEKGITRLNASVAEEGEARTGFIELFDKDRFITEEHQFLADGTESIFRFFYSQGTLIRAETWLKKEEVQVEEAGEVPPENEPLLAEGEASPGLNAAPEPAAPELVLLTTDYYRYTRSHSLRAIERVYHSDIAEGEKAKIGFPGISPGFSKGVEFVNPGFAYSSEFFNDILITAGTKVSYTTDDRGRILSETRRDEEGELIGEIKNTWTGDRLDSVFWKSGDDERTTQYEYDSEGNRIMEKDYRGETLERTVRSQGNREVEELYMNGSVILRAVWEDGRKISEERVRPQAKK</sequence>
<reference evidence="1 2" key="2">
    <citation type="journal article" date="2011" name="ISME J.">
        <title>RNA-seq reveals cooperative metabolic interactions between two termite-gut spirochete species in co-culture.</title>
        <authorList>
            <person name="Rosenthal A.Z."/>
            <person name="Matson E.G."/>
            <person name="Eldar A."/>
            <person name="Leadbetter J.R."/>
        </authorList>
    </citation>
    <scope>NUCLEOTIDE SEQUENCE [LARGE SCALE GENOMIC DNA]</scope>
    <source>
        <strain evidence="2">ATCC BAA-888 / DSM 13862 / ZAS-9</strain>
    </source>
</reference>
<reference evidence="2" key="1">
    <citation type="submission" date="2009-12" db="EMBL/GenBank/DDBJ databases">
        <title>Complete sequence of Treponema azotonutricium strain ZAS-9.</title>
        <authorList>
            <person name="Tetu S.G."/>
            <person name="Matson E."/>
            <person name="Ren Q."/>
            <person name="Seshadri R."/>
            <person name="Elbourne L."/>
            <person name="Hassan K.A."/>
            <person name="Durkin A."/>
            <person name="Radune D."/>
            <person name="Mohamoud Y."/>
            <person name="Shay R."/>
            <person name="Jin S."/>
            <person name="Zhang X."/>
            <person name="Lucey K."/>
            <person name="Ballor N.R."/>
            <person name="Ottesen E."/>
            <person name="Rosenthal R."/>
            <person name="Allen A."/>
            <person name="Leadbetter J.R."/>
            <person name="Paulsen I.T."/>
        </authorList>
    </citation>
    <scope>NUCLEOTIDE SEQUENCE [LARGE SCALE GENOMIC DNA]</scope>
    <source>
        <strain evidence="2">ATCC BAA-888 / DSM 13862 / ZAS-9</strain>
    </source>
</reference>
<dbReference type="EMBL" id="CP001841">
    <property type="protein sequence ID" value="AEF83149.1"/>
    <property type="molecule type" value="Genomic_DNA"/>
</dbReference>
<evidence type="ECO:0000313" key="2">
    <source>
        <dbReference type="Proteomes" id="UP000009222"/>
    </source>
</evidence>
<dbReference type="STRING" id="545695.TREAZ_0011"/>
<dbReference type="HOGENOM" id="CLU_717530_0_0_12"/>
<accession>F5YG65</accession>
<name>F5YG65_LEAAZ</name>
<protein>
    <submittedName>
        <fullName evidence="1">Uncharacterized protein</fullName>
    </submittedName>
</protein>
<evidence type="ECO:0000313" key="1">
    <source>
        <dbReference type="EMBL" id="AEF83149.1"/>
    </source>
</evidence>